<feature type="domain" description="Major facilitator superfamily (MFS) profile" evidence="5">
    <location>
        <begin position="7"/>
        <end position="381"/>
    </location>
</feature>
<feature type="transmembrane region" description="Helical" evidence="4">
    <location>
        <begin position="292"/>
        <end position="314"/>
    </location>
</feature>
<dbReference type="OrthoDB" id="8747367at2"/>
<dbReference type="PANTHER" id="PTHR23537:SF1">
    <property type="entry name" value="SUGAR TRANSPORTER"/>
    <property type="match status" value="1"/>
</dbReference>
<accession>A0A2N4UJ14</accession>
<feature type="transmembrane region" description="Helical" evidence="4">
    <location>
        <begin position="7"/>
        <end position="28"/>
    </location>
</feature>
<dbReference type="AlphaFoldDB" id="A0A2N4UJ14"/>
<organism evidence="6 7">
    <name type="scientific">Pollutimonas nitritireducens</name>
    <dbReference type="NCBI Taxonomy" id="2045209"/>
    <lineage>
        <taxon>Bacteria</taxon>
        <taxon>Pseudomonadati</taxon>
        <taxon>Pseudomonadota</taxon>
        <taxon>Betaproteobacteria</taxon>
        <taxon>Burkholderiales</taxon>
        <taxon>Alcaligenaceae</taxon>
        <taxon>Pollutimonas</taxon>
    </lineage>
</organism>
<dbReference type="Gene3D" id="1.20.1250.20">
    <property type="entry name" value="MFS general substrate transporter like domains"/>
    <property type="match status" value="2"/>
</dbReference>
<feature type="transmembrane region" description="Helical" evidence="4">
    <location>
        <begin position="72"/>
        <end position="92"/>
    </location>
</feature>
<feature type="transmembrane region" description="Helical" evidence="4">
    <location>
        <begin position="268"/>
        <end position="286"/>
    </location>
</feature>
<dbReference type="RefSeq" id="WP_102069089.1">
    <property type="nucleotide sequence ID" value="NZ_PDNV01000003.1"/>
</dbReference>
<dbReference type="Proteomes" id="UP000234328">
    <property type="component" value="Unassembled WGS sequence"/>
</dbReference>
<feature type="transmembrane region" description="Helical" evidence="4">
    <location>
        <begin position="355"/>
        <end position="375"/>
    </location>
</feature>
<dbReference type="SUPFAM" id="SSF103473">
    <property type="entry name" value="MFS general substrate transporter"/>
    <property type="match status" value="1"/>
</dbReference>
<dbReference type="PROSITE" id="PS50850">
    <property type="entry name" value="MFS"/>
    <property type="match status" value="1"/>
</dbReference>
<feature type="transmembrane region" description="Helical" evidence="4">
    <location>
        <begin position="156"/>
        <end position="178"/>
    </location>
</feature>
<evidence type="ECO:0000256" key="3">
    <source>
        <dbReference type="ARBA" id="ARBA00023136"/>
    </source>
</evidence>
<sequence length="394" mass="41725">MNRTTRIWALSGAAAVSVGFTRFGYALILPAMQTDLKLNYAQAGWLNTANSLGYLLGALLTILVVARLGNRFLFASGLVVTTSSLLATGMTYDFEWLTLYRFLAGFGAAGAFICGGVLSGVLGTRAIVIFFSGGGLGMLLTGAVLPWLFYDTGADAWPWAWLVIGAICIPLSFAAIAASARIQEPSLPTQSASWTWRLCIVEFTAYFFFGLGYIAYMTFIIAWVKHQTTDPSRLASITSIMWILLGAMTLVAPVIWRKVFNGRRDGMPMALALLVLACGAALPLLVPNLIGIWLSALMVGASVFMVPSAVTGFVKTNLPAPAWGNALAVATSLFALGQAIGPVVCGWISDLTGSLSSGLAASAGLLFLAAVLAFCQRPLSPMAAGRSDYTRSTR</sequence>
<feature type="transmembrane region" description="Helical" evidence="4">
    <location>
        <begin position="199"/>
        <end position="224"/>
    </location>
</feature>
<feature type="transmembrane region" description="Helical" evidence="4">
    <location>
        <begin position="98"/>
        <end position="121"/>
    </location>
</feature>
<feature type="transmembrane region" description="Helical" evidence="4">
    <location>
        <begin position="48"/>
        <end position="65"/>
    </location>
</feature>
<feature type="transmembrane region" description="Helical" evidence="4">
    <location>
        <begin position="326"/>
        <end position="349"/>
    </location>
</feature>
<dbReference type="PANTHER" id="PTHR23537">
    <property type="match status" value="1"/>
</dbReference>
<dbReference type="Pfam" id="PF06779">
    <property type="entry name" value="MFS_4"/>
    <property type="match status" value="1"/>
</dbReference>
<comment type="caution">
    <text evidence="6">The sequence shown here is derived from an EMBL/GenBank/DDBJ whole genome shotgun (WGS) entry which is preliminary data.</text>
</comment>
<reference evidence="6 7" key="1">
    <citation type="submission" date="2017-10" db="EMBL/GenBank/DDBJ databases">
        <title>Two draft genome sequences of Pusillimonas sp. strains isolated from a nitrate- and radionuclide-contaminated groundwater in Russia.</title>
        <authorList>
            <person name="Grouzdev D.S."/>
            <person name="Tourova T.P."/>
            <person name="Goeva M.A."/>
            <person name="Babich T.L."/>
            <person name="Sokolova D.S."/>
            <person name="Abdullin R."/>
            <person name="Poltaraus A.B."/>
            <person name="Toshchakov S.V."/>
            <person name="Nazina T.N."/>
        </authorList>
    </citation>
    <scope>NUCLEOTIDE SEQUENCE [LARGE SCALE GENOMIC DNA]</scope>
    <source>
        <strain evidence="6 7">JR1/69-2-13</strain>
    </source>
</reference>
<evidence type="ECO:0000313" key="6">
    <source>
        <dbReference type="EMBL" id="PLC55012.1"/>
    </source>
</evidence>
<dbReference type="GO" id="GO:0022857">
    <property type="term" value="F:transmembrane transporter activity"/>
    <property type="evidence" value="ECO:0007669"/>
    <property type="project" value="InterPro"/>
</dbReference>
<dbReference type="InterPro" id="IPR036259">
    <property type="entry name" value="MFS_trans_sf"/>
</dbReference>
<evidence type="ECO:0000256" key="1">
    <source>
        <dbReference type="ARBA" id="ARBA00022692"/>
    </source>
</evidence>
<evidence type="ECO:0000313" key="7">
    <source>
        <dbReference type="Proteomes" id="UP000234328"/>
    </source>
</evidence>
<feature type="transmembrane region" description="Helical" evidence="4">
    <location>
        <begin position="128"/>
        <end position="150"/>
    </location>
</feature>
<dbReference type="EMBL" id="PDNV01000003">
    <property type="protein sequence ID" value="PLC55012.1"/>
    <property type="molecule type" value="Genomic_DNA"/>
</dbReference>
<gene>
    <name evidence="6" type="ORF">CR155_06050</name>
</gene>
<evidence type="ECO:0000256" key="4">
    <source>
        <dbReference type="SAM" id="Phobius"/>
    </source>
</evidence>
<feature type="transmembrane region" description="Helical" evidence="4">
    <location>
        <begin position="236"/>
        <end position="256"/>
    </location>
</feature>
<evidence type="ECO:0000259" key="5">
    <source>
        <dbReference type="PROSITE" id="PS50850"/>
    </source>
</evidence>
<keyword evidence="1 4" id="KW-0812">Transmembrane</keyword>
<dbReference type="InterPro" id="IPR010645">
    <property type="entry name" value="MFS_4"/>
</dbReference>
<keyword evidence="7" id="KW-1185">Reference proteome</keyword>
<dbReference type="GO" id="GO:0005886">
    <property type="term" value="C:plasma membrane"/>
    <property type="evidence" value="ECO:0007669"/>
    <property type="project" value="TreeGrafter"/>
</dbReference>
<keyword evidence="2 4" id="KW-1133">Transmembrane helix</keyword>
<evidence type="ECO:0000256" key="2">
    <source>
        <dbReference type="ARBA" id="ARBA00022989"/>
    </source>
</evidence>
<name>A0A2N4UJ14_9BURK</name>
<dbReference type="InterPro" id="IPR020846">
    <property type="entry name" value="MFS_dom"/>
</dbReference>
<proteinExistence type="predicted"/>
<keyword evidence="3 4" id="KW-0472">Membrane</keyword>
<protein>
    <submittedName>
        <fullName evidence="6">MFS transporter</fullName>
    </submittedName>
</protein>